<evidence type="ECO:0000313" key="3">
    <source>
        <dbReference type="Proteomes" id="UP000011087"/>
    </source>
</evidence>
<dbReference type="HOGENOM" id="CLU_1698879_0_0_1"/>
<proteinExistence type="predicted"/>
<reference evidence="1 3" key="1">
    <citation type="journal article" date="2012" name="Nature">
        <title>Algal genomes reveal evolutionary mosaicism and the fate of nucleomorphs.</title>
        <authorList>
            <consortium name="DOE Joint Genome Institute"/>
            <person name="Curtis B.A."/>
            <person name="Tanifuji G."/>
            <person name="Burki F."/>
            <person name="Gruber A."/>
            <person name="Irimia M."/>
            <person name="Maruyama S."/>
            <person name="Arias M.C."/>
            <person name="Ball S.G."/>
            <person name="Gile G.H."/>
            <person name="Hirakawa Y."/>
            <person name="Hopkins J.F."/>
            <person name="Kuo A."/>
            <person name="Rensing S.A."/>
            <person name="Schmutz J."/>
            <person name="Symeonidi A."/>
            <person name="Elias M."/>
            <person name="Eveleigh R.J."/>
            <person name="Herman E.K."/>
            <person name="Klute M.J."/>
            <person name="Nakayama T."/>
            <person name="Obornik M."/>
            <person name="Reyes-Prieto A."/>
            <person name="Armbrust E.V."/>
            <person name="Aves S.J."/>
            <person name="Beiko R.G."/>
            <person name="Coutinho P."/>
            <person name="Dacks J.B."/>
            <person name="Durnford D.G."/>
            <person name="Fast N.M."/>
            <person name="Green B.R."/>
            <person name="Grisdale C.J."/>
            <person name="Hempel F."/>
            <person name="Henrissat B."/>
            <person name="Hoppner M.P."/>
            <person name="Ishida K."/>
            <person name="Kim E."/>
            <person name="Koreny L."/>
            <person name="Kroth P.G."/>
            <person name="Liu Y."/>
            <person name="Malik S.B."/>
            <person name="Maier U.G."/>
            <person name="McRose D."/>
            <person name="Mock T."/>
            <person name="Neilson J.A."/>
            <person name="Onodera N.T."/>
            <person name="Poole A.M."/>
            <person name="Pritham E.J."/>
            <person name="Richards T.A."/>
            <person name="Rocap G."/>
            <person name="Roy S.W."/>
            <person name="Sarai C."/>
            <person name="Schaack S."/>
            <person name="Shirato S."/>
            <person name="Slamovits C.H."/>
            <person name="Spencer D.F."/>
            <person name="Suzuki S."/>
            <person name="Worden A.Z."/>
            <person name="Zauner S."/>
            <person name="Barry K."/>
            <person name="Bell C."/>
            <person name="Bharti A.K."/>
            <person name="Crow J.A."/>
            <person name="Grimwood J."/>
            <person name="Kramer R."/>
            <person name="Lindquist E."/>
            <person name="Lucas S."/>
            <person name="Salamov A."/>
            <person name="McFadden G.I."/>
            <person name="Lane C.E."/>
            <person name="Keeling P.J."/>
            <person name="Gray M.W."/>
            <person name="Grigoriev I.V."/>
            <person name="Archibald J.M."/>
        </authorList>
    </citation>
    <scope>NUCLEOTIDE SEQUENCE</scope>
    <source>
        <strain evidence="1 3">CCMP2712</strain>
    </source>
</reference>
<keyword evidence="3" id="KW-1185">Reference proteome</keyword>
<dbReference type="RefSeq" id="XP_005826734.1">
    <property type="nucleotide sequence ID" value="XM_005826677.1"/>
</dbReference>
<dbReference type="EnsemblProtists" id="EKX39754">
    <property type="protein sequence ID" value="EKX39754"/>
    <property type="gene ID" value="GUITHDRAFT_143324"/>
</dbReference>
<dbReference type="KEGG" id="gtt:GUITHDRAFT_143324"/>
<sequence length="155" mass="16439">MAAAPWRSSYHMPNGPIAMSMDAHDPWANLVRGNRRLSCDVRVSALGHARNLRLIEAKKKTSRVPKESRAQNFEFNRGPVLDMLPSGSSANAPPFLLGGRLGGSGTPGASTKGIKSTAGWSSACAPDEVAPKVIERLRVKSSMPSSAVGGAFERV</sequence>
<reference evidence="2" key="3">
    <citation type="submission" date="2015-06" db="UniProtKB">
        <authorList>
            <consortium name="EnsemblProtists"/>
        </authorList>
    </citation>
    <scope>IDENTIFICATION</scope>
</reference>
<dbReference type="GeneID" id="17296445"/>
<accession>L1IV45</accession>
<protein>
    <submittedName>
        <fullName evidence="1 2">Uncharacterized protein</fullName>
    </submittedName>
</protein>
<dbReference type="PaxDb" id="55529-EKX39754"/>
<dbReference type="EMBL" id="JH993037">
    <property type="protein sequence ID" value="EKX39754.1"/>
    <property type="molecule type" value="Genomic_DNA"/>
</dbReference>
<dbReference type="Proteomes" id="UP000011087">
    <property type="component" value="Unassembled WGS sequence"/>
</dbReference>
<evidence type="ECO:0000313" key="2">
    <source>
        <dbReference type="EnsemblProtists" id="EKX39754"/>
    </source>
</evidence>
<reference evidence="3" key="2">
    <citation type="submission" date="2012-11" db="EMBL/GenBank/DDBJ databases">
        <authorList>
            <person name="Kuo A."/>
            <person name="Curtis B.A."/>
            <person name="Tanifuji G."/>
            <person name="Burki F."/>
            <person name="Gruber A."/>
            <person name="Irimia M."/>
            <person name="Maruyama S."/>
            <person name="Arias M.C."/>
            <person name="Ball S.G."/>
            <person name="Gile G.H."/>
            <person name="Hirakawa Y."/>
            <person name="Hopkins J.F."/>
            <person name="Rensing S.A."/>
            <person name="Schmutz J."/>
            <person name="Symeonidi A."/>
            <person name="Elias M."/>
            <person name="Eveleigh R.J."/>
            <person name="Herman E.K."/>
            <person name="Klute M.J."/>
            <person name="Nakayama T."/>
            <person name="Obornik M."/>
            <person name="Reyes-Prieto A."/>
            <person name="Armbrust E.V."/>
            <person name="Aves S.J."/>
            <person name="Beiko R.G."/>
            <person name="Coutinho P."/>
            <person name="Dacks J.B."/>
            <person name="Durnford D.G."/>
            <person name="Fast N.M."/>
            <person name="Green B.R."/>
            <person name="Grisdale C."/>
            <person name="Hempe F."/>
            <person name="Henrissat B."/>
            <person name="Hoppner M.P."/>
            <person name="Ishida K.-I."/>
            <person name="Kim E."/>
            <person name="Koreny L."/>
            <person name="Kroth P.G."/>
            <person name="Liu Y."/>
            <person name="Malik S.-B."/>
            <person name="Maier U.G."/>
            <person name="McRose D."/>
            <person name="Mock T."/>
            <person name="Neilson J.A."/>
            <person name="Onodera N.T."/>
            <person name="Poole A.M."/>
            <person name="Pritham E.J."/>
            <person name="Richards T.A."/>
            <person name="Rocap G."/>
            <person name="Roy S.W."/>
            <person name="Sarai C."/>
            <person name="Schaack S."/>
            <person name="Shirato S."/>
            <person name="Slamovits C.H."/>
            <person name="Spencer D.F."/>
            <person name="Suzuki S."/>
            <person name="Worden A.Z."/>
            <person name="Zauner S."/>
            <person name="Barry K."/>
            <person name="Bell C."/>
            <person name="Bharti A.K."/>
            <person name="Crow J.A."/>
            <person name="Grimwood J."/>
            <person name="Kramer R."/>
            <person name="Lindquist E."/>
            <person name="Lucas S."/>
            <person name="Salamov A."/>
            <person name="McFadden G.I."/>
            <person name="Lane C.E."/>
            <person name="Keeling P.J."/>
            <person name="Gray M.W."/>
            <person name="Grigoriev I.V."/>
            <person name="Archibald J.M."/>
        </authorList>
    </citation>
    <scope>NUCLEOTIDE SEQUENCE</scope>
    <source>
        <strain evidence="3">CCMP2712</strain>
    </source>
</reference>
<dbReference type="AlphaFoldDB" id="L1IV45"/>
<organism evidence="1">
    <name type="scientific">Guillardia theta (strain CCMP2712)</name>
    <name type="common">Cryptophyte</name>
    <dbReference type="NCBI Taxonomy" id="905079"/>
    <lineage>
        <taxon>Eukaryota</taxon>
        <taxon>Cryptophyceae</taxon>
        <taxon>Pyrenomonadales</taxon>
        <taxon>Geminigeraceae</taxon>
        <taxon>Guillardia</taxon>
    </lineage>
</organism>
<gene>
    <name evidence="1" type="ORF">GUITHDRAFT_143324</name>
</gene>
<name>L1IV45_GUITC</name>
<evidence type="ECO:0000313" key="1">
    <source>
        <dbReference type="EMBL" id="EKX39754.1"/>
    </source>
</evidence>